<evidence type="ECO:0000256" key="3">
    <source>
        <dbReference type="ARBA" id="ARBA00023237"/>
    </source>
</evidence>
<comment type="function">
    <text evidence="4">Involved in the assembly of lipopolysaccharide (LPS) at the surface of the outer membrane.</text>
</comment>
<name>A0A564WB93_9PROT</name>
<comment type="caution">
    <text evidence="7">The sequence shown here is derived from an EMBL/GenBank/DDBJ whole genome shotgun (WGS) entry which is preliminary data.</text>
</comment>
<dbReference type="PANTHER" id="PTHR30189:SF1">
    <property type="entry name" value="LPS-ASSEMBLY PROTEIN LPTD"/>
    <property type="match status" value="1"/>
</dbReference>
<dbReference type="InterPro" id="IPR020889">
    <property type="entry name" value="LipoPS_assembly_LptD"/>
</dbReference>
<feature type="domain" description="LptD C-terminal" evidence="6">
    <location>
        <begin position="301"/>
        <end position="667"/>
    </location>
</feature>
<keyword evidence="1 4" id="KW-0732">Signal</keyword>
<dbReference type="InterPro" id="IPR007543">
    <property type="entry name" value="LptD_C"/>
</dbReference>
<sequence length="741" mass="82364" precursor="true">MRSPGSIRIMRCDTRRGATRRRRRILCGLLLAAATAAPLLCALPAAAVEPPSRAEAILFTADTLSYDQERRVIKANGNVEAVQGDRTLKADEITYDETRDLLIATGNVSLTEPSGEVIFASQAEITGDLKSGVIEDLRLILTDGTRAAAASGRRTGGTETELTRTVYSPCDLCAEEPTRPPLWQIKAAKVRHDQNEKIVEFSDAWMEVGGVPVFYLPYFYQPDPTVKRKTGLLVPTFGNSSDFGLVAEIPVFIALSPQADLTLTPWFTTKEGALLEAQYRRELSRGEMKFDGSLTRDSTQKTRGHLFGEARYDIDERWRSGLDIERTLDRTYLRRYGFSDQQTLTSRLYGEAFGRTDYFVANSYVFQGLKSDDDNDTIPFVAPKLDYYHFGDVDAVGGRTDVHLDLAVLTRTDGTDTRRASARAGWTLPLLGPIGDLYTLSATLWGDAYHVNDLERDGSDNRYTGFSGRLFPQLAGEWRLPFARAGETSQQIIEPIVQGVLAPTFGNPSRIPNEDSEDMEFDTTNLFALNRFAGLDQVEEGPRFSYGLSWSYFGADGERASVFSGQSYRFFEDAAIPTASGLSGNFSDVVTAVDLAPNKYLDLLYRNRIDVGEAAARRHELGAVLGSELLRVGASYVRFDEENDDGTDFEGREELGFSLSSQLNRYWRTRIAGVRDLKGGGAQRDLGIRLTYEDECFLFTFGYKRTDIEDRDIEPSDIFYVRLGFKTLGTVGGGLRQRDGG</sequence>
<evidence type="ECO:0000259" key="5">
    <source>
        <dbReference type="Pfam" id="PF03968"/>
    </source>
</evidence>
<gene>
    <name evidence="4 7" type="primary">lptD</name>
    <name evidence="7" type="ORF">DF3PA_150009</name>
</gene>
<comment type="similarity">
    <text evidence="4">Belongs to the LptD family.</text>
</comment>
<dbReference type="EMBL" id="UXAT02000007">
    <property type="protein sequence ID" value="VUX45732.1"/>
    <property type="molecule type" value="Genomic_DNA"/>
</dbReference>
<dbReference type="Gene3D" id="2.60.450.10">
    <property type="entry name" value="Lipopolysaccharide (LPS) transport protein A like domain"/>
    <property type="match status" value="1"/>
</dbReference>
<dbReference type="InterPro" id="IPR050218">
    <property type="entry name" value="LptD"/>
</dbReference>
<comment type="caution">
    <text evidence="4">Lacks conserved residue(s) required for the propagation of feature annotation.</text>
</comment>
<dbReference type="GO" id="GO:1990351">
    <property type="term" value="C:transporter complex"/>
    <property type="evidence" value="ECO:0007669"/>
    <property type="project" value="TreeGrafter"/>
</dbReference>
<dbReference type="InterPro" id="IPR005653">
    <property type="entry name" value="OstA-like_N"/>
</dbReference>
<dbReference type="AlphaFoldDB" id="A0A564WB93"/>
<reference evidence="7" key="1">
    <citation type="submission" date="2018-11" db="EMBL/GenBank/DDBJ databases">
        <authorList>
            <person name="Onetto C."/>
        </authorList>
    </citation>
    <scope>NUCLEOTIDE SEQUENCE [LARGE SCALE GENOMIC DNA]</scope>
</reference>
<dbReference type="Proteomes" id="UP000326641">
    <property type="component" value="Unassembled WGS sequence"/>
</dbReference>
<dbReference type="GO" id="GO:0009279">
    <property type="term" value="C:cell outer membrane"/>
    <property type="evidence" value="ECO:0007669"/>
    <property type="project" value="UniProtKB-SubCell"/>
</dbReference>
<feature type="signal peptide" evidence="4">
    <location>
        <begin position="1"/>
        <end position="47"/>
    </location>
</feature>
<dbReference type="HAMAP" id="MF_01411">
    <property type="entry name" value="LPS_assembly_LptD"/>
    <property type="match status" value="1"/>
</dbReference>
<organism evidence="7 8">
    <name type="scientific">Candidatus Defluviicoccus seviourii</name>
    <dbReference type="NCBI Taxonomy" id="2565273"/>
    <lineage>
        <taxon>Bacteria</taxon>
        <taxon>Pseudomonadati</taxon>
        <taxon>Pseudomonadota</taxon>
        <taxon>Alphaproteobacteria</taxon>
        <taxon>Rhodospirillales</taxon>
        <taxon>Rhodospirillaceae</taxon>
        <taxon>Defluviicoccus</taxon>
    </lineage>
</organism>
<accession>A0A564WB93</accession>
<dbReference type="Pfam" id="PF03968">
    <property type="entry name" value="LptD_N"/>
    <property type="match status" value="1"/>
</dbReference>
<evidence type="ECO:0000256" key="4">
    <source>
        <dbReference type="HAMAP-Rule" id="MF_01411"/>
    </source>
</evidence>
<dbReference type="Pfam" id="PF04453">
    <property type="entry name" value="LptD"/>
    <property type="match status" value="1"/>
</dbReference>
<comment type="subcellular location">
    <subcellularLocation>
        <location evidence="4">Cell outer membrane</location>
    </subcellularLocation>
</comment>
<feature type="chain" id="PRO_5024516769" description="LPS-assembly protein LptD" evidence="4">
    <location>
        <begin position="48"/>
        <end position="741"/>
    </location>
</feature>
<proteinExistence type="inferred from homology"/>
<evidence type="ECO:0000256" key="1">
    <source>
        <dbReference type="ARBA" id="ARBA00022729"/>
    </source>
</evidence>
<dbReference type="GO" id="GO:0015920">
    <property type="term" value="P:lipopolysaccharide transport"/>
    <property type="evidence" value="ECO:0007669"/>
    <property type="project" value="InterPro"/>
</dbReference>
<feature type="domain" description="Organic solvent tolerance-like N-terminal" evidence="5">
    <location>
        <begin position="60"/>
        <end position="98"/>
    </location>
</feature>
<comment type="subunit">
    <text evidence="4">Component of the lipopolysaccharide transport and assembly complex.</text>
</comment>
<dbReference type="GO" id="GO:0043165">
    <property type="term" value="P:Gram-negative-bacterium-type cell outer membrane assembly"/>
    <property type="evidence" value="ECO:0007669"/>
    <property type="project" value="UniProtKB-UniRule"/>
</dbReference>
<evidence type="ECO:0000259" key="6">
    <source>
        <dbReference type="Pfam" id="PF04453"/>
    </source>
</evidence>
<keyword evidence="3 4" id="KW-0998">Cell outer membrane</keyword>
<evidence type="ECO:0000313" key="7">
    <source>
        <dbReference type="EMBL" id="VUX45732.1"/>
    </source>
</evidence>
<dbReference type="PANTHER" id="PTHR30189">
    <property type="entry name" value="LPS-ASSEMBLY PROTEIN"/>
    <property type="match status" value="1"/>
</dbReference>
<evidence type="ECO:0000313" key="8">
    <source>
        <dbReference type="Proteomes" id="UP000326641"/>
    </source>
</evidence>
<keyword evidence="2 4" id="KW-0472">Membrane</keyword>
<keyword evidence="8" id="KW-1185">Reference proteome</keyword>
<protein>
    <recommendedName>
        <fullName evidence="4">LPS-assembly protein LptD</fullName>
    </recommendedName>
</protein>
<evidence type="ECO:0000256" key="2">
    <source>
        <dbReference type="ARBA" id="ARBA00023136"/>
    </source>
</evidence>